<gene>
    <name evidence="4" type="ORF">JOF56_000109</name>
</gene>
<dbReference type="PROSITE" id="PS51186">
    <property type="entry name" value="GNAT"/>
    <property type="match status" value="1"/>
</dbReference>
<dbReference type="SUPFAM" id="SSF55729">
    <property type="entry name" value="Acyl-CoA N-acyltransferases (Nat)"/>
    <property type="match status" value="1"/>
</dbReference>
<evidence type="ECO:0000313" key="5">
    <source>
        <dbReference type="Proteomes" id="UP001519332"/>
    </source>
</evidence>
<evidence type="ECO:0000259" key="3">
    <source>
        <dbReference type="PROSITE" id="PS51186"/>
    </source>
</evidence>
<dbReference type="InterPro" id="IPR050832">
    <property type="entry name" value="Bact_Acetyltransf"/>
</dbReference>
<keyword evidence="5" id="KW-1185">Reference proteome</keyword>
<name>A0ABS4T5I7_9PSEU</name>
<keyword evidence="2" id="KW-0012">Acyltransferase</keyword>
<dbReference type="RefSeq" id="WP_209633283.1">
    <property type="nucleotide sequence ID" value="NZ_JAGINW010000001.1"/>
</dbReference>
<dbReference type="PANTHER" id="PTHR43877:SF2">
    <property type="entry name" value="AMINOALKYLPHOSPHONATE N-ACETYLTRANSFERASE-RELATED"/>
    <property type="match status" value="1"/>
</dbReference>
<proteinExistence type="predicted"/>
<sequence>MRIRTGDESDLTAVLALLDEATAWMVSRGNTRQWGTEPWSDQPKKVDRTRELITTGELWITELDGAPVGAMIVSDQPMPYVKPVDEPELYVRMLVTSRRHAGKRIGEQLLAKARSEAVAKGVSLMRVDCFAGGAGELVRYYERNGFQRAGTFTSIQDWPGQVLSMRL</sequence>
<dbReference type="EMBL" id="JAGINW010000001">
    <property type="protein sequence ID" value="MBP2319724.1"/>
    <property type="molecule type" value="Genomic_DNA"/>
</dbReference>
<dbReference type="Proteomes" id="UP001519332">
    <property type="component" value="Unassembled WGS sequence"/>
</dbReference>
<evidence type="ECO:0000256" key="1">
    <source>
        <dbReference type="ARBA" id="ARBA00022679"/>
    </source>
</evidence>
<evidence type="ECO:0000313" key="4">
    <source>
        <dbReference type="EMBL" id="MBP2319724.1"/>
    </source>
</evidence>
<dbReference type="PANTHER" id="PTHR43877">
    <property type="entry name" value="AMINOALKYLPHOSPHONATE N-ACETYLTRANSFERASE-RELATED-RELATED"/>
    <property type="match status" value="1"/>
</dbReference>
<feature type="domain" description="N-acetyltransferase" evidence="3">
    <location>
        <begin position="1"/>
        <end position="167"/>
    </location>
</feature>
<accession>A0ABS4T5I7</accession>
<reference evidence="4 5" key="1">
    <citation type="submission" date="2021-03" db="EMBL/GenBank/DDBJ databases">
        <title>Sequencing the genomes of 1000 actinobacteria strains.</title>
        <authorList>
            <person name="Klenk H.-P."/>
        </authorList>
    </citation>
    <scope>NUCLEOTIDE SEQUENCE [LARGE SCALE GENOMIC DNA]</scope>
    <source>
        <strain evidence="4 5">DSM 46670</strain>
    </source>
</reference>
<comment type="caution">
    <text evidence="4">The sequence shown here is derived from an EMBL/GenBank/DDBJ whole genome shotgun (WGS) entry which is preliminary data.</text>
</comment>
<dbReference type="InterPro" id="IPR016181">
    <property type="entry name" value="Acyl_CoA_acyltransferase"/>
</dbReference>
<dbReference type="Gene3D" id="3.40.630.30">
    <property type="match status" value="1"/>
</dbReference>
<organism evidence="4 5">
    <name type="scientific">Kibdelosporangium banguiense</name>
    <dbReference type="NCBI Taxonomy" id="1365924"/>
    <lineage>
        <taxon>Bacteria</taxon>
        <taxon>Bacillati</taxon>
        <taxon>Actinomycetota</taxon>
        <taxon>Actinomycetes</taxon>
        <taxon>Pseudonocardiales</taxon>
        <taxon>Pseudonocardiaceae</taxon>
        <taxon>Kibdelosporangium</taxon>
    </lineage>
</organism>
<evidence type="ECO:0000256" key="2">
    <source>
        <dbReference type="ARBA" id="ARBA00023315"/>
    </source>
</evidence>
<dbReference type="Pfam" id="PF00583">
    <property type="entry name" value="Acetyltransf_1"/>
    <property type="match status" value="1"/>
</dbReference>
<protein>
    <submittedName>
        <fullName evidence="4">GNAT superfamily N-acetyltransferase</fullName>
    </submittedName>
</protein>
<keyword evidence="1" id="KW-0808">Transferase</keyword>
<dbReference type="InterPro" id="IPR000182">
    <property type="entry name" value="GNAT_dom"/>
</dbReference>